<evidence type="ECO:0000259" key="7">
    <source>
        <dbReference type="PROSITE" id="PS50057"/>
    </source>
</evidence>
<name>A0A7I8XCM2_BURXY</name>
<feature type="compositionally biased region" description="Basic and acidic residues" evidence="6">
    <location>
        <begin position="980"/>
        <end position="1011"/>
    </location>
</feature>
<evidence type="ECO:0000256" key="5">
    <source>
        <dbReference type="ARBA" id="ARBA00043944"/>
    </source>
</evidence>
<dbReference type="Gene3D" id="1.20.80.10">
    <property type="match status" value="1"/>
</dbReference>
<dbReference type="SMART" id="SM01196">
    <property type="entry name" value="FERM_C"/>
    <property type="match status" value="1"/>
</dbReference>
<dbReference type="InterPro" id="IPR019749">
    <property type="entry name" value="Band_41_domain"/>
</dbReference>
<dbReference type="Pfam" id="PF09380">
    <property type="entry name" value="FERM_C"/>
    <property type="match status" value="1"/>
</dbReference>
<gene>
    <name evidence="8" type="ORF">BXYJ_LOCUS15508</name>
</gene>
<feature type="region of interest" description="Disordered" evidence="6">
    <location>
        <begin position="850"/>
        <end position="878"/>
    </location>
</feature>
<dbReference type="AlphaFoldDB" id="A0A7I8XCM2"/>
<protein>
    <recommendedName>
        <fullName evidence="2">Moesin/ezrin/radixin homolog 1</fullName>
    </recommendedName>
</protein>
<feature type="compositionally biased region" description="Low complexity" evidence="6">
    <location>
        <begin position="1172"/>
        <end position="1187"/>
    </location>
</feature>
<dbReference type="PRINTS" id="PR00661">
    <property type="entry name" value="ERMFAMILY"/>
</dbReference>
<dbReference type="InterPro" id="IPR019747">
    <property type="entry name" value="FERM_CS"/>
</dbReference>
<dbReference type="EMBL" id="CAJFCV020000006">
    <property type="protein sequence ID" value="CAG9131793.1"/>
    <property type="molecule type" value="Genomic_DNA"/>
</dbReference>
<dbReference type="InterPro" id="IPR041788">
    <property type="entry name" value="FARP1/FARP2/FRMD7_FERM_C"/>
</dbReference>
<dbReference type="CDD" id="cd13193">
    <property type="entry name" value="FERM_C_FARP1-like"/>
    <property type="match status" value="1"/>
</dbReference>
<comment type="caution">
    <text evidence="8">The sequence shown here is derived from an EMBL/GenBank/DDBJ whole genome shotgun (WGS) entry which is preliminary data.</text>
</comment>
<evidence type="ECO:0000313" key="9">
    <source>
        <dbReference type="Proteomes" id="UP000659654"/>
    </source>
</evidence>
<dbReference type="OrthoDB" id="9990815at2759"/>
<evidence type="ECO:0000313" key="8">
    <source>
        <dbReference type="EMBL" id="CAD5235417.1"/>
    </source>
</evidence>
<comment type="subcellular location">
    <subcellularLocation>
        <location evidence="1">Cell junction</location>
        <location evidence="1">Adherens junction</location>
    </subcellularLocation>
    <subcellularLocation>
        <location evidence="5">Cell projection</location>
        <location evidence="5">Rhabdomere</location>
    </subcellularLocation>
</comment>
<dbReference type="SMR" id="A0A7I8XCM2"/>
<dbReference type="Pfam" id="PF08736">
    <property type="entry name" value="FA"/>
    <property type="match status" value="1"/>
</dbReference>
<feature type="compositionally biased region" description="Basic and acidic residues" evidence="6">
    <location>
        <begin position="429"/>
        <end position="451"/>
    </location>
</feature>
<dbReference type="CDD" id="cd17098">
    <property type="entry name" value="FERM_F1_FARP1_like"/>
    <property type="match status" value="1"/>
</dbReference>
<feature type="compositionally biased region" description="Polar residues" evidence="6">
    <location>
        <begin position="858"/>
        <end position="878"/>
    </location>
</feature>
<dbReference type="Gene3D" id="3.10.20.90">
    <property type="entry name" value="Phosphatidylinositol 3-kinase Catalytic Subunit, Chain A, domain 1"/>
    <property type="match status" value="1"/>
</dbReference>
<evidence type="ECO:0000256" key="2">
    <source>
        <dbReference type="ARBA" id="ARBA00022025"/>
    </source>
</evidence>
<keyword evidence="3" id="KW-0344">Guanine-nucleotide releasing factor</keyword>
<keyword evidence="9" id="KW-1185">Reference proteome</keyword>
<feature type="compositionally biased region" description="Polar residues" evidence="6">
    <location>
        <begin position="1019"/>
        <end position="1034"/>
    </location>
</feature>
<dbReference type="Proteomes" id="UP000659654">
    <property type="component" value="Unassembled WGS sequence"/>
</dbReference>
<dbReference type="InterPro" id="IPR019748">
    <property type="entry name" value="FERM_central"/>
</dbReference>
<feature type="region of interest" description="Disordered" evidence="6">
    <location>
        <begin position="410"/>
        <end position="451"/>
    </location>
</feature>
<dbReference type="Proteomes" id="UP000582659">
    <property type="component" value="Unassembled WGS sequence"/>
</dbReference>
<feature type="region of interest" description="Disordered" evidence="6">
    <location>
        <begin position="558"/>
        <end position="590"/>
    </location>
</feature>
<feature type="compositionally biased region" description="Polar residues" evidence="6">
    <location>
        <begin position="970"/>
        <end position="979"/>
    </location>
</feature>
<evidence type="ECO:0000256" key="3">
    <source>
        <dbReference type="ARBA" id="ARBA00022658"/>
    </source>
</evidence>
<dbReference type="InterPro" id="IPR018980">
    <property type="entry name" value="FERM_PH-like_C"/>
</dbReference>
<dbReference type="FunFam" id="1.20.80.10:FF:000005">
    <property type="entry name" value="FERM, RhoGEF and pleckstrin domain-containing protein 1"/>
    <property type="match status" value="1"/>
</dbReference>
<feature type="compositionally biased region" description="Polar residues" evidence="6">
    <location>
        <begin position="1076"/>
        <end position="1096"/>
    </location>
</feature>
<dbReference type="PANTHER" id="PTHR45858:SF5">
    <property type="entry name" value="MOESIN_EZRIN_RADIXIN HOMOLOG 1"/>
    <property type="match status" value="1"/>
</dbReference>
<dbReference type="SMART" id="SM00295">
    <property type="entry name" value="B41"/>
    <property type="match status" value="1"/>
</dbReference>
<feature type="region of interest" description="Disordered" evidence="6">
    <location>
        <begin position="806"/>
        <end position="827"/>
    </location>
</feature>
<dbReference type="PANTHER" id="PTHR45858">
    <property type="entry name" value="FERM DOMAIN CONTAINING PROTEIN"/>
    <property type="match status" value="1"/>
</dbReference>
<feature type="domain" description="FERM" evidence="7">
    <location>
        <begin position="29"/>
        <end position="313"/>
    </location>
</feature>
<dbReference type="GO" id="GO:0005912">
    <property type="term" value="C:adherens junction"/>
    <property type="evidence" value="ECO:0007669"/>
    <property type="project" value="UniProtKB-SubCell"/>
</dbReference>
<accession>A0A7I8XCM2</accession>
<dbReference type="Gene3D" id="2.30.29.30">
    <property type="entry name" value="Pleckstrin-homology domain (PH domain)/Phosphotyrosine-binding domain (PTB)"/>
    <property type="match status" value="1"/>
</dbReference>
<dbReference type="InterPro" id="IPR014847">
    <property type="entry name" value="FA"/>
</dbReference>
<dbReference type="Pfam" id="PF00373">
    <property type="entry name" value="FERM_M"/>
    <property type="match status" value="1"/>
</dbReference>
<dbReference type="SUPFAM" id="SSF54236">
    <property type="entry name" value="Ubiquitin-like"/>
    <property type="match status" value="1"/>
</dbReference>
<organism evidence="8 9">
    <name type="scientific">Bursaphelenchus xylophilus</name>
    <name type="common">Pinewood nematode worm</name>
    <name type="synonym">Aphelenchoides xylophilus</name>
    <dbReference type="NCBI Taxonomy" id="6326"/>
    <lineage>
        <taxon>Eukaryota</taxon>
        <taxon>Metazoa</taxon>
        <taxon>Ecdysozoa</taxon>
        <taxon>Nematoda</taxon>
        <taxon>Chromadorea</taxon>
        <taxon>Rhabditida</taxon>
        <taxon>Tylenchina</taxon>
        <taxon>Tylenchomorpha</taxon>
        <taxon>Aphelenchoidea</taxon>
        <taxon>Aphelenchoididae</taxon>
        <taxon>Bursaphelenchus</taxon>
    </lineage>
</organism>
<dbReference type="SUPFAM" id="SSF50729">
    <property type="entry name" value="PH domain-like"/>
    <property type="match status" value="1"/>
</dbReference>
<dbReference type="Pfam" id="PF09379">
    <property type="entry name" value="FERM_N"/>
    <property type="match status" value="1"/>
</dbReference>
<evidence type="ECO:0000256" key="4">
    <source>
        <dbReference type="ARBA" id="ARBA00022737"/>
    </source>
</evidence>
<proteinExistence type="predicted"/>
<dbReference type="InterPro" id="IPR029071">
    <property type="entry name" value="Ubiquitin-like_domsf"/>
</dbReference>
<dbReference type="PRINTS" id="PR00935">
    <property type="entry name" value="BAND41"/>
</dbReference>
<evidence type="ECO:0000256" key="6">
    <source>
        <dbReference type="SAM" id="MobiDB-lite"/>
    </source>
</evidence>
<dbReference type="PROSITE" id="PS00660">
    <property type="entry name" value="FERM_1"/>
    <property type="match status" value="1"/>
</dbReference>
<dbReference type="InterPro" id="IPR000299">
    <property type="entry name" value="FERM_domain"/>
</dbReference>
<reference evidence="8" key="1">
    <citation type="submission" date="2020-09" db="EMBL/GenBank/DDBJ databases">
        <authorList>
            <person name="Kikuchi T."/>
        </authorList>
    </citation>
    <scope>NUCLEOTIDE SEQUENCE</scope>
    <source>
        <strain evidence="8">Ka4C1</strain>
    </source>
</reference>
<dbReference type="FunFam" id="2.30.29.30:FF:000002">
    <property type="entry name" value="Band 4.1-like protein 5 isoform 1"/>
    <property type="match status" value="1"/>
</dbReference>
<feature type="compositionally biased region" description="Basic and acidic residues" evidence="6">
    <location>
        <begin position="807"/>
        <end position="827"/>
    </location>
</feature>
<dbReference type="GO" id="GO:0008092">
    <property type="term" value="F:cytoskeletal protein binding"/>
    <property type="evidence" value="ECO:0007669"/>
    <property type="project" value="InterPro"/>
</dbReference>
<dbReference type="EMBL" id="CAJFDI010000006">
    <property type="protein sequence ID" value="CAD5235417.1"/>
    <property type="molecule type" value="Genomic_DNA"/>
</dbReference>
<dbReference type="InterPro" id="IPR014352">
    <property type="entry name" value="FERM/acyl-CoA-bd_prot_sf"/>
</dbReference>
<dbReference type="PROSITE" id="PS50057">
    <property type="entry name" value="FERM_3"/>
    <property type="match status" value="1"/>
</dbReference>
<dbReference type="InterPro" id="IPR018979">
    <property type="entry name" value="FERM_N"/>
</dbReference>
<dbReference type="GO" id="GO:0005085">
    <property type="term" value="F:guanyl-nucleotide exchange factor activity"/>
    <property type="evidence" value="ECO:0007669"/>
    <property type="project" value="UniProtKB-KW"/>
</dbReference>
<dbReference type="SUPFAM" id="SSF47031">
    <property type="entry name" value="Second domain of FERM"/>
    <property type="match status" value="1"/>
</dbReference>
<dbReference type="InterPro" id="IPR011993">
    <property type="entry name" value="PH-like_dom_sf"/>
</dbReference>
<feature type="region of interest" description="Disordered" evidence="6">
    <location>
        <begin position="1"/>
        <end position="21"/>
    </location>
</feature>
<evidence type="ECO:0000256" key="1">
    <source>
        <dbReference type="ARBA" id="ARBA00004536"/>
    </source>
</evidence>
<dbReference type="CDD" id="cd14473">
    <property type="entry name" value="FERM_B-lobe"/>
    <property type="match status" value="1"/>
</dbReference>
<sequence length="1217" mass="134111">MQKPVASRIPQGVGAVPPPGMDPRKGKLMCIKVRMLDDTVAVFHLGHRANGQALFDEVCRHLNLLESDYFGLEFLDGYGNRCWLDKDKSILRQITVAQSDARFYFVVKFYTPNPAELEEEYTRYLLSLQLRRDLAHGEFVCNENTAALLASFIVQAECGDYSAEDYPDHTYLSVTSFVPHQTTAFQMKVMENHKKLVGMTPADADLALLETARRCDFYGIKLHQAKDLEGTDIALSVAHMGIKVFQHLNCASTFSWAKIRKLSFKRKKLMVKLHPDPYQFQKETAEFIFDNRNECKNFWKKCVEHHAFFRCIDVQPDPKKESKFFSRGSSFRYHGRTQKQLIDYVREHHKRREPFERLIRPSVTPRGQSIHHVLDATRDSSIPYQPVTASQDIENIRQRRLSAQKLAEEKTVKVAQRPKSAHSRPTSEYVREDRACSSEYEPKSERLEHNGNKVVYNQNPSTSAEPDPMSVSLPNVLGEDIKVICREFQVRVDKAYPSKSASGENFLNQSRDNISEGSYRLEENSSQSDVATTYSNATDPRVYSTTFTTKRVGNVIVKKVKPSTKPVRPTNKDSSDDDSSNYSDCRISSVSAPARQSNRILTMNASQVRAGFARCKDNIPVPIDCPPPKEPTPPVASVGTCINMYVTTSSTAAGTAPVTSTTSTSTIIRPVVLSSNSPPTPIRKPIFIKPKEGGTAGAVVGRPSTFDPEAASSGPVVIKSENSSFRPFISNIDAERRSPIYAGHVSTSAAYHTTYNTTSASIPAGSTATTISGHINNPSLPFNPSGPLPGKIITRQNVVLTPQGVDVKPEKPAVPPKPKDLLDKGKPAPEKISEKIYAIFDRPGQCSVSTVKQDESQSSRLAETAGPSSGTFSVTERTSTSYSDKDTLILIKTEKNSSKSDAAKLLEPLESILNDANQLAFLSEGKERKEVPFPTLISVESEDRPDLKKLHLLNGEIPYTLTMRNVQQTPAGANYNNYGEDSKEGSPDIKGKPTRRSTDSLRARKSIDLVHRNRLPSLDSFSSQDHSISPTTPEAGNVIDYVSRRRSTSSDRFSNSGAISAPCARRNKNPERRRTQPVQLSKSTAIEAESPSNSVPNKVEEARNVSEDQTVGPSSSSTVAAKENEEKSADPILPINPKPAIAPKPSLKQAEAEKQSDSSSSSDLPAPPPSTDPVLPTTTSTSTTFPSAQPEPAAVPPGTEVPVSTRKKETGLLETDL</sequence>
<dbReference type="SMART" id="SM01195">
    <property type="entry name" value="FA"/>
    <property type="match status" value="1"/>
</dbReference>
<feature type="compositionally biased region" description="Polar residues" evidence="6">
    <location>
        <begin position="1107"/>
        <end position="1119"/>
    </location>
</feature>
<dbReference type="InterPro" id="IPR051835">
    <property type="entry name" value="RAC1-GEF"/>
</dbReference>
<keyword evidence="4" id="KW-0677">Repeat</keyword>
<dbReference type="InterPro" id="IPR000798">
    <property type="entry name" value="Ez/rad/moesin-like"/>
</dbReference>
<dbReference type="FunFam" id="3.10.20.90:FF:000040">
    <property type="entry name" value="FERM, RhoGEF and pleckstrin domain-containing protein"/>
    <property type="match status" value="1"/>
</dbReference>
<feature type="region of interest" description="Disordered" evidence="6">
    <location>
        <begin position="970"/>
        <end position="1217"/>
    </location>
</feature>
<dbReference type="InterPro" id="IPR035963">
    <property type="entry name" value="FERM_2"/>
</dbReference>